<evidence type="ECO:0000259" key="2">
    <source>
        <dbReference type="Pfam" id="PF05532"/>
    </source>
</evidence>
<dbReference type="RefSeq" id="WP_408156897.1">
    <property type="nucleotide sequence ID" value="NZ_JAQQCL010000035.1"/>
</dbReference>
<dbReference type="InterPro" id="IPR008462">
    <property type="entry name" value="CsbD"/>
</dbReference>
<feature type="domain" description="CsbD-like" evidence="2">
    <location>
        <begin position="4"/>
        <end position="50"/>
    </location>
</feature>
<dbReference type="InterPro" id="IPR036629">
    <property type="entry name" value="YjbJ_sf"/>
</dbReference>
<proteinExistence type="inferred from homology"/>
<dbReference type="EMBL" id="JAQQCL010000035">
    <property type="protein sequence ID" value="MFM0720874.1"/>
    <property type="molecule type" value="Genomic_DNA"/>
</dbReference>
<organism evidence="3 4">
    <name type="scientific">Paraburkholderia strydomiana</name>
    <dbReference type="NCBI Taxonomy" id="1245417"/>
    <lineage>
        <taxon>Bacteria</taxon>
        <taxon>Pseudomonadati</taxon>
        <taxon>Pseudomonadota</taxon>
        <taxon>Betaproteobacteria</taxon>
        <taxon>Burkholderiales</taxon>
        <taxon>Burkholderiaceae</taxon>
        <taxon>Paraburkholderia</taxon>
    </lineage>
</organism>
<dbReference type="SUPFAM" id="SSF69047">
    <property type="entry name" value="Hypothetical protein YjbJ"/>
    <property type="match status" value="1"/>
</dbReference>
<keyword evidence="4" id="KW-1185">Reference proteome</keyword>
<accession>A0ABW9EP37</accession>
<name>A0ABW9EP37_9BURK</name>
<reference evidence="3 4" key="1">
    <citation type="journal article" date="2024" name="Chem. Sci.">
        <title>Discovery of megapolipeptins by genome mining of a Burkholderiales bacteria collection.</title>
        <authorList>
            <person name="Paulo B.S."/>
            <person name="Recchia M.J.J."/>
            <person name="Lee S."/>
            <person name="Fergusson C.H."/>
            <person name="Romanowski S.B."/>
            <person name="Hernandez A."/>
            <person name="Krull N."/>
            <person name="Liu D.Y."/>
            <person name="Cavanagh H."/>
            <person name="Bos A."/>
            <person name="Gray C.A."/>
            <person name="Murphy B.T."/>
            <person name="Linington R.G."/>
            <person name="Eustaquio A.S."/>
        </authorList>
    </citation>
    <scope>NUCLEOTIDE SEQUENCE [LARGE SCALE GENOMIC DNA]</scope>
    <source>
        <strain evidence="3 4">RL17-350-BIC-E</strain>
    </source>
</reference>
<evidence type="ECO:0000313" key="4">
    <source>
        <dbReference type="Proteomes" id="UP001629392"/>
    </source>
</evidence>
<dbReference type="InterPro" id="IPR050423">
    <property type="entry name" value="UPF0337_stress_rsp"/>
</dbReference>
<comment type="caution">
    <text evidence="3">The sequence shown here is derived from an EMBL/GenBank/DDBJ whole genome shotgun (WGS) entry which is preliminary data.</text>
</comment>
<evidence type="ECO:0000313" key="3">
    <source>
        <dbReference type="EMBL" id="MFM0720874.1"/>
    </source>
</evidence>
<dbReference type="Pfam" id="PF05532">
    <property type="entry name" value="CsbD"/>
    <property type="match status" value="1"/>
</dbReference>
<dbReference type="Proteomes" id="UP001629392">
    <property type="component" value="Unassembled WGS sequence"/>
</dbReference>
<evidence type="ECO:0000256" key="1">
    <source>
        <dbReference type="ARBA" id="ARBA00009129"/>
    </source>
</evidence>
<protein>
    <submittedName>
        <fullName evidence="3">CsbD family protein</fullName>
    </submittedName>
</protein>
<sequence length="80" mass="8177">MNANQLDGTLKDAAGQVQDAVGALTGDLDLQAEGKVRQLSGQAQAKYGESVEQLAEATRNNPLGALLIAAGVGFLLGKLL</sequence>
<dbReference type="PANTHER" id="PTHR34977:SF1">
    <property type="entry name" value="UPF0337 PROTEIN YJBJ"/>
    <property type="match status" value="1"/>
</dbReference>
<comment type="similarity">
    <text evidence="1">Belongs to the UPF0337 (CsbD) family.</text>
</comment>
<dbReference type="Gene3D" id="1.10.1470.10">
    <property type="entry name" value="YjbJ"/>
    <property type="match status" value="1"/>
</dbReference>
<dbReference type="PANTHER" id="PTHR34977">
    <property type="entry name" value="UPF0337 PROTEIN YJBJ"/>
    <property type="match status" value="1"/>
</dbReference>
<gene>
    <name evidence="3" type="ORF">PQQ73_31650</name>
</gene>